<gene>
    <name evidence="1" type="ORF">PN36_30050</name>
</gene>
<sequence length="200" mass="23913">PNLVVRKLYVERIFEKFLPLDTERFEAREFAKHFYQSGDLQPVCDFMEQRYFKVFDNRDYKTANELTIKTAFLTVLFNDVFYIMDSEMPLQRRYADLTMIIRPERRKYSLHDFILEFKYLKLSEVELSGEKARQMSIEEIKALEPVKQKLAESKKQLLDYQSRLASKYGDLLRLQLISVVAVGFERVVWCPVQTKVWTPK</sequence>
<organism evidence="1 2">
    <name type="scientific">Candidatus Thiomargarita nelsonii</name>
    <dbReference type="NCBI Taxonomy" id="1003181"/>
    <lineage>
        <taxon>Bacteria</taxon>
        <taxon>Pseudomonadati</taxon>
        <taxon>Pseudomonadota</taxon>
        <taxon>Gammaproteobacteria</taxon>
        <taxon>Thiotrichales</taxon>
        <taxon>Thiotrichaceae</taxon>
        <taxon>Thiomargarita</taxon>
    </lineage>
</organism>
<keyword evidence="2" id="KW-1185">Reference proteome</keyword>
<dbReference type="Pfam" id="PF08011">
    <property type="entry name" value="PDDEXK_9"/>
    <property type="match status" value="1"/>
</dbReference>
<dbReference type="EMBL" id="JSZA02000217">
    <property type="protein sequence ID" value="TGO02124.1"/>
    <property type="molecule type" value="Genomic_DNA"/>
</dbReference>
<accession>A0A4E0RN96</accession>
<evidence type="ECO:0000313" key="2">
    <source>
        <dbReference type="Proteomes" id="UP000030428"/>
    </source>
</evidence>
<evidence type="ECO:0000313" key="1">
    <source>
        <dbReference type="EMBL" id="TGO02124.1"/>
    </source>
</evidence>
<proteinExistence type="predicted"/>
<dbReference type="AlphaFoldDB" id="A0A4E0RN96"/>
<name>A0A4E0RN96_9GAMM</name>
<reference evidence="1 2" key="1">
    <citation type="journal article" date="2016" name="Front. Microbiol.">
        <title>Single-Cell (Meta-)Genomics of a Dimorphic Candidatus Thiomargarita nelsonii Reveals Genomic Plasticity.</title>
        <authorList>
            <person name="Flood B.E."/>
            <person name="Fliss P."/>
            <person name="Jones D.S."/>
            <person name="Dick G.J."/>
            <person name="Jain S."/>
            <person name="Kaster A.K."/>
            <person name="Winkel M."/>
            <person name="Mussmann M."/>
            <person name="Bailey J."/>
        </authorList>
    </citation>
    <scope>NUCLEOTIDE SEQUENCE [LARGE SCALE GENOMIC DNA]</scope>
    <source>
        <strain evidence="1">Hydrate Ridge</strain>
    </source>
</reference>
<dbReference type="InterPro" id="IPR012547">
    <property type="entry name" value="PDDEXK_9"/>
</dbReference>
<dbReference type="Proteomes" id="UP000030428">
    <property type="component" value="Unassembled WGS sequence"/>
</dbReference>
<feature type="non-terminal residue" evidence="1">
    <location>
        <position position="1"/>
    </location>
</feature>
<protein>
    <submittedName>
        <fullName evidence="1">ATPase AAA</fullName>
    </submittedName>
</protein>
<comment type="caution">
    <text evidence="1">The sequence shown here is derived from an EMBL/GenBank/DDBJ whole genome shotgun (WGS) entry which is preliminary data.</text>
</comment>